<keyword evidence="4" id="KW-0812">Transmembrane</keyword>
<dbReference type="InterPro" id="IPR050668">
    <property type="entry name" value="Cytochrome_b5"/>
</dbReference>
<keyword evidence="9" id="KW-0408">Iron</keyword>
<evidence type="ECO:0000256" key="7">
    <source>
        <dbReference type="ARBA" id="ARBA00022848"/>
    </source>
</evidence>
<keyword evidence="5" id="KW-0479">Metal-binding</keyword>
<dbReference type="AlphaFoldDB" id="A0A559LLP2"/>
<evidence type="ECO:0000256" key="6">
    <source>
        <dbReference type="ARBA" id="ARBA00022824"/>
    </source>
</evidence>
<keyword evidence="10" id="KW-0472">Membrane</keyword>
<dbReference type="PROSITE" id="PS50255">
    <property type="entry name" value="CYTOCHROME_B5_2"/>
    <property type="match status" value="1"/>
</dbReference>
<evidence type="ECO:0000256" key="11">
    <source>
        <dbReference type="ARBA" id="ARBA00037877"/>
    </source>
</evidence>
<name>A0A559LLP2_FUSOC</name>
<protein>
    <submittedName>
        <fullName evidence="14">Putative cytochrome b5</fullName>
    </submittedName>
</protein>
<dbReference type="Pfam" id="PF00173">
    <property type="entry name" value="Cyt-b5"/>
    <property type="match status" value="1"/>
</dbReference>
<keyword evidence="3" id="KW-0349">Heme</keyword>
<keyword evidence="7" id="KW-0492">Microsome</keyword>
<evidence type="ECO:0000256" key="4">
    <source>
        <dbReference type="ARBA" id="ARBA00022692"/>
    </source>
</evidence>
<accession>A0A559LLP2</accession>
<evidence type="ECO:0000256" key="8">
    <source>
        <dbReference type="ARBA" id="ARBA00022982"/>
    </source>
</evidence>
<reference evidence="14 15" key="1">
    <citation type="journal article" date="2019" name="Microbiol. Resour. Announc.">
        <title>High-quality draft genome sequence of Fusarium oxysporum f. sp. cubense strain 160527, a causal agent of Panama disease.</title>
        <authorList>
            <person name="Asai S."/>
            <person name="Ayukawa Y."/>
            <person name="Gan P."/>
            <person name="Masuda S."/>
            <person name="Komatsu K."/>
            <person name="Shirasu K."/>
            <person name="Arie T."/>
        </authorList>
    </citation>
    <scope>NUCLEOTIDE SEQUENCE [LARGE SCALE GENOMIC DNA]</scope>
    <source>
        <strain evidence="14 15">160527</strain>
    </source>
</reference>
<keyword evidence="6" id="KW-0256">Endoplasmic reticulum</keyword>
<dbReference type="EMBL" id="SRMI01000003">
    <property type="protein sequence ID" value="TVY75173.1"/>
    <property type="molecule type" value="Genomic_DNA"/>
</dbReference>
<dbReference type="SUPFAM" id="SSF55856">
    <property type="entry name" value="Cytochrome b5-like heme/steroid binding domain"/>
    <property type="match status" value="2"/>
</dbReference>
<dbReference type="GO" id="GO:0046872">
    <property type="term" value="F:metal ion binding"/>
    <property type="evidence" value="ECO:0007669"/>
    <property type="project" value="UniProtKB-KW"/>
</dbReference>
<evidence type="ECO:0000256" key="10">
    <source>
        <dbReference type="ARBA" id="ARBA00023136"/>
    </source>
</evidence>
<comment type="caution">
    <text evidence="14">The sequence shown here is derived from an EMBL/GenBank/DDBJ whole genome shotgun (WGS) entry which is preliminary data.</text>
</comment>
<dbReference type="GO" id="GO:0020037">
    <property type="term" value="F:heme binding"/>
    <property type="evidence" value="ECO:0007669"/>
    <property type="project" value="TreeGrafter"/>
</dbReference>
<proteinExistence type="inferred from homology"/>
<dbReference type="GO" id="GO:0005789">
    <property type="term" value="C:endoplasmic reticulum membrane"/>
    <property type="evidence" value="ECO:0007669"/>
    <property type="project" value="UniProtKB-SubCell"/>
</dbReference>
<evidence type="ECO:0000313" key="15">
    <source>
        <dbReference type="Proteomes" id="UP000320707"/>
    </source>
</evidence>
<organism evidence="14 15">
    <name type="scientific">Fusarium oxysporum f. sp. cubense</name>
    <dbReference type="NCBI Taxonomy" id="61366"/>
    <lineage>
        <taxon>Eukaryota</taxon>
        <taxon>Fungi</taxon>
        <taxon>Dikarya</taxon>
        <taxon>Ascomycota</taxon>
        <taxon>Pezizomycotina</taxon>
        <taxon>Sordariomycetes</taxon>
        <taxon>Hypocreomycetidae</taxon>
        <taxon>Hypocreales</taxon>
        <taxon>Nectriaceae</taxon>
        <taxon>Fusarium</taxon>
        <taxon>Fusarium oxysporum species complex</taxon>
    </lineage>
</organism>
<dbReference type="PANTHER" id="PTHR19359:SF150">
    <property type="entry name" value="CYTOCHROME B5"/>
    <property type="match status" value="1"/>
</dbReference>
<evidence type="ECO:0000256" key="9">
    <source>
        <dbReference type="ARBA" id="ARBA00023004"/>
    </source>
</evidence>
<dbReference type="SMART" id="SM01117">
    <property type="entry name" value="Cyt-b5"/>
    <property type="match status" value="1"/>
</dbReference>
<evidence type="ECO:0000256" key="1">
    <source>
        <dbReference type="ARBA" id="ARBA00004131"/>
    </source>
</evidence>
<gene>
    <name evidence="14" type="ORF">Focb16_v005357</name>
</gene>
<dbReference type="InterPro" id="IPR036400">
    <property type="entry name" value="Cyt_B5-like_heme/steroid_sf"/>
</dbReference>
<dbReference type="InterPro" id="IPR001199">
    <property type="entry name" value="Cyt_B5-like_heme/steroid-bd"/>
</dbReference>
<dbReference type="GO" id="GO:0016126">
    <property type="term" value="P:sterol biosynthetic process"/>
    <property type="evidence" value="ECO:0007669"/>
    <property type="project" value="TreeGrafter"/>
</dbReference>
<dbReference type="Proteomes" id="UP000320707">
    <property type="component" value="Unassembled WGS sequence"/>
</dbReference>
<evidence type="ECO:0000256" key="2">
    <source>
        <dbReference type="ARBA" id="ARBA00022448"/>
    </source>
</evidence>
<keyword evidence="8" id="KW-0249">Electron transport</keyword>
<dbReference type="PANTHER" id="PTHR19359">
    <property type="entry name" value="CYTOCHROME B5"/>
    <property type="match status" value="1"/>
</dbReference>
<evidence type="ECO:0000259" key="13">
    <source>
        <dbReference type="PROSITE" id="PS50255"/>
    </source>
</evidence>
<evidence type="ECO:0000256" key="3">
    <source>
        <dbReference type="ARBA" id="ARBA00022617"/>
    </source>
</evidence>
<evidence type="ECO:0000256" key="12">
    <source>
        <dbReference type="ARBA" id="ARBA00038168"/>
    </source>
</evidence>
<evidence type="ECO:0000313" key="14">
    <source>
        <dbReference type="EMBL" id="TVY75173.1"/>
    </source>
</evidence>
<comment type="similarity">
    <text evidence="12">Belongs to the cytochrome b5 family.</text>
</comment>
<comment type="subcellular location">
    <subcellularLocation>
        <location evidence="1">Endoplasmic reticulum membrane</location>
        <topology evidence="1">Single-pass membrane protein</topology>
        <orientation evidence="1">Cytoplasmic side</orientation>
    </subcellularLocation>
    <subcellularLocation>
        <location evidence="11">Microsome membrane</location>
        <topology evidence="11">Single-pass membrane protein</topology>
        <orientation evidence="11">Cytoplasmic side</orientation>
    </subcellularLocation>
</comment>
<dbReference type="Gene3D" id="3.10.120.10">
    <property type="entry name" value="Cytochrome b5-like heme/steroid binding domain"/>
    <property type="match status" value="1"/>
</dbReference>
<evidence type="ECO:0000256" key="5">
    <source>
        <dbReference type="ARBA" id="ARBA00022723"/>
    </source>
</evidence>
<sequence length="112" mass="12651">MAKDNVFSYQDVARHNTKNDLYVVIHDKVYDCTEYLGQHPYVSPTLTLLPLVVWRLTVPSDRGGEELILDVAGEDSTEAFEQTGHSDEAREVVKKLYVGDLKREARILVSTA</sequence>
<keyword evidence="2" id="KW-0813">Transport</keyword>
<feature type="domain" description="Cytochrome b5 heme-binding" evidence="13">
    <location>
        <begin position="4"/>
        <end position="102"/>
    </location>
</feature>